<proteinExistence type="predicted"/>
<keyword evidence="6 7" id="KW-0472">Membrane</keyword>
<accession>A0A8C4NCC0</accession>
<evidence type="ECO:0000256" key="7">
    <source>
        <dbReference type="SAM" id="Phobius"/>
    </source>
</evidence>
<dbReference type="PANTHER" id="PTHR46041">
    <property type="entry name" value="MITOCHONDRIAL INNER MEMBRANE PROTEASE SUBUNIT 2"/>
    <property type="match status" value="1"/>
</dbReference>
<evidence type="ECO:0000256" key="6">
    <source>
        <dbReference type="ARBA" id="ARBA00023136"/>
    </source>
</evidence>
<evidence type="ECO:0000256" key="4">
    <source>
        <dbReference type="ARBA" id="ARBA00022801"/>
    </source>
</evidence>
<evidence type="ECO:0000313" key="9">
    <source>
        <dbReference type="Proteomes" id="UP000694388"/>
    </source>
</evidence>
<dbReference type="InterPro" id="IPR037730">
    <property type="entry name" value="IMP2"/>
</dbReference>
<dbReference type="AlphaFoldDB" id="A0A8C4NCC0"/>
<evidence type="ECO:0000313" key="8">
    <source>
        <dbReference type="Ensembl" id="ENSEBUP00000003934.1"/>
    </source>
</evidence>
<feature type="transmembrane region" description="Helical" evidence="7">
    <location>
        <begin position="12"/>
        <end position="30"/>
    </location>
</feature>
<name>A0A8C4NCC0_EPTBU</name>
<keyword evidence="4" id="KW-0378">Hydrolase</keyword>
<dbReference type="GO" id="GO:0008236">
    <property type="term" value="F:serine-type peptidase activity"/>
    <property type="evidence" value="ECO:0007669"/>
    <property type="project" value="InterPro"/>
</dbReference>
<evidence type="ECO:0000256" key="1">
    <source>
        <dbReference type="ARBA" id="ARBA00004167"/>
    </source>
</evidence>
<dbReference type="GO" id="GO:0042720">
    <property type="term" value="C:mitochondrial inner membrane peptidase complex"/>
    <property type="evidence" value="ECO:0007669"/>
    <property type="project" value="InterPro"/>
</dbReference>
<dbReference type="GO" id="GO:0006627">
    <property type="term" value="P:protein processing involved in protein targeting to mitochondrion"/>
    <property type="evidence" value="ECO:0007669"/>
    <property type="project" value="InterPro"/>
</dbReference>
<reference evidence="8" key="1">
    <citation type="submission" date="2025-08" db="UniProtKB">
        <authorList>
            <consortium name="Ensembl"/>
        </authorList>
    </citation>
    <scope>IDENTIFICATION</scope>
</reference>
<evidence type="ECO:0000256" key="2">
    <source>
        <dbReference type="ARBA" id="ARBA00022670"/>
    </source>
</evidence>
<comment type="subcellular location">
    <subcellularLocation>
        <location evidence="1">Membrane</location>
        <topology evidence="1">Single-pass membrane protein</topology>
    </subcellularLocation>
</comment>
<protein>
    <recommendedName>
        <fullName evidence="10">Mitochondrial inner membrane protease subunit 2</fullName>
    </recommendedName>
</protein>
<organism evidence="8 9">
    <name type="scientific">Eptatretus burgeri</name>
    <name type="common">Inshore hagfish</name>
    <dbReference type="NCBI Taxonomy" id="7764"/>
    <lineage>
        <taxon>Eukaryota</taxon>
        <taxon>Metazoa</taxon>
        <taxon>Chordata</taxon>
        <taxon>Craniata</taxon>
        <taxon>Vertebrata</taxon>
        <taxon>Cyclostomata</taxon>
        <taxon>Myxini</taxon>
        <taxon>Myxiniformes</taxon>
        <taxon>Myxinidae</taxon>
        <taxon>Eptatretinae</taxon>
        <taxon>Eptatretus</taxon>
    </lineage>
</organism>
<dbReference type="PANTHER" id="PTHR46041:SF2">
    <property type="entry name" value="MITOCHONDRIAL INNER MEMBRANE PROTEASE SUBUNIT 2"/>
    <property type="match status" value="1"/>
</dbReference>
<dbReference type="GO" id="GO:0006465">
    <property type="term" value="P:signal peptide processing"/>
    <property type="evidence" value="ECO:0007669"/>
    <property type="project" value="InterPro"/>
</dbReference>
<keyword evidence="2" id="KW-0645">Protease</keyword>
<keyword evidence="5 7" id="KW-1133">Transmembrane helix</keyword>
<dbReference type="GeneTree" id="ENSGT00940000164174"/>
<dbReference type="Ensembl" id="ENSEBUT00000004338.1">
    <property type="protein sequence ID" value="ENSEBUP00000003934.1"/>
    <property type="gene ID" value="ENSEBUG00000002800.1"/>
</dbReference>
<evidence type="ECO:0000256" key="3">
    <source>
        <dbReference type="ARBA" id="ARBA00022692"/>
    </source>
</evidence>
<reference evidence="8" key="2">
    <citation type="submission" date="2025-09" db="UniProtKB">
        <authorList>
            <consortium name="Ensembl"/>
        </authorList>
    </citation>
    <scope>IDENTIFICATION</scope>
</reference>
<keyword evidence="3 7" id="KW-0812">Transmembrane</keyword>
<evidence type="ECO:0008006" key="10">
    <source>
        <dbReference type="Google" id="ProtNLM"/>
    </source>
</evidence>
<sequence>QAESTSWCRSYLKAFAGGFLFAVPVTVTFLDRVAFVARVQGASMQPCLNPNGSQCPDVVLLNRWNVHSLDVKMPSIPFE</sequence>
<dbReference type="GO" id="GO:0004175">
    <property type="term" value="F:endopeptidase activity"/>
    <property type="evidence" value="ECO:0007669"/>
    <property type="project" value="TreeGrafter"/>
</dbReference>
<evidence type="ECO:0000256" key="5">
    <source>
        <dbReference type="ARBA" id="ARBA00022989"/>
    </source>
</evidence>
<keyword evidence="9" id="KW-1185">Reference proteome</keyword>
<dbReference type="Proteomes" id="UP000694388">
    <property type="component" value="Unplaced"/>
</dbReference>